<dbReference type="InterPro" id="IPR036317">
    <property type="entry name" value="Cullin_homology_sf"/>
</dbReference>
<dbReference type="SMART" id="SM00182">
    <property type="entry name" value="CULLIN"/>
    <property type="match status" value="1"/>
</dbReference>
<dbReference type="Pfam" id="PF26557">
    <property type="entry name" value="Cullin_AB"/>
    <property type="match status" value="1"/>
</dbReference>
<dbReference type="SMART" id="SM01013">
    <property type="entry name" value="APC2"/>
    <property type="match status" value="1"/>
</dbReference>
<dbReference type="GO" id="GO:0070979">
    <property type="term" value="P:protein K11-linked ubiquitination"/>
    <property type="evidence" value="ECO:0007669"/>
    <property type="project" value="TreeGrafter"/>
</dbReference>
<comment type="caution">
    <text evidence="8">The sequence shown here is derived from an EMBL/GenBank/DDBJ whole genome shotgun (WGS) entry which is preliminary data.</text>
</comment>
<dbReference type="EMBL" id="CAKXYY010000001">
    <property type="protein sequence ID" value="CAH2350521.1"/>
    <property type="molecule type" value="Genomic_DNA"/>
</dbReference>
<dbReference type="SUPFAM" id="SSF46785">
    <property type="entry name" value="Winged helix' DNA-binding domain"/>
    <property type="match status" value="1"/>
</dbReference>
<keyword evidence="5" id="KW-0131">Cell cycle</keyword>
<feature type="domain" description="Cullin family profile" evidence="7">
    <location>
        <begin position="459"/>
        <end position="659"/>
    </location>
</feature>
<dbReference type="PROSITE" id="PS50069">
    <property type="entry name" value="CULLIN_2"/>
    <property type="match status" value="1"/>
</dbReference>
<keyword evidence="3" id="KW-0498">Mitosis</keyword>
<dbReference type="AlphaFoldDB" id="A0A9P0QL48"/>
<dbReference type="GO" id="GO:0005680">
    <property type="term" value="C:anaphase-promoting complex"/>
    <property type="evidence" value="ECO:0007669"/>
    <property type="project" value="TreeGrafter"/>
</dbReference>
<evidence type="ECO:0000256" key="6">
    <source>
        <dbReference type="PROSITE-ProRule" id="PRU00330"/>
    </source>
</evidence>
<evidence type="ECO:0000256" key="1">
    <source>
        <dbReference type="ARBA" id="ARBA00016068"/>
    </source>
</evidence>
<evidence type="ECO:0000259" key="7">
    <source>
        <dbReference type="PROSITE" id="PS50069"/>
    </source>
</evidence>
<dbReference type="Gene3D" id="1.10.10.10">
    <property type="entry name" value="Winged helix-like DNA-binding domain superfamily/Winged helix DNA-binding domain"/>
    <property type="match status" value="1"/>
</dbReference>
<evidence type="ECO:0000313" key="8">
    <source>
        <dbReference type="EMBL" id="CAH2350521.1"/>
    </source>
</evidence>
<accession>A0A9P0QL48</accession>
<reference evidence="8" key="1">
    <citation type="submission" date="2022-03" db="EMBL/GenBank/DDBJ databases">
        <authorList>
            <person name="Legras J.-L."/>
            <person name="Devillers H."/>
            <person name="Grondin C."/>
        </authorList>
    </citation>
    <scope>NUCLEOTIDE SEQUENCE</scope>
    <source>
        <strain evidence="8">CLIB 1423</strain>
    </source>
</reference>
<evidence type="ECO:0000256" key="2">
    <source>
        <dbReference type="ARBA" id="ARBA00022618"/>
    </source>
</evidence>
<dbReference type="InterPro" id="IPR014786">
    <property type="entry name" value="ANAPC2_C"/>
</dbReference>
<keyword evidence="2" id="KW-0132">Cell division</keyword>
<dbReference type="GO" id="GO:0006511">
    <property type="term" value="P:ubiquitin-dependent protein catabolic process"/>
    <property type="evidence" value="ECO:0007669"/>
    <property type="project" value="InterPro"/>
</dbReference>
<sequence length="774" mass="88779">MIPLSNEIIKSILPTPTLSNHAYGQYSDIENDLQLLLNWLDPCFPIELPRQEQPQQGNNGGAFEIPTPRVKSAIRSCLKDEPSQFDFVKLYCNSMTSNFALYAPQMLQNLPVMETVNNIYTIQEYYSRYLRYLNLNSLASSLFSRHLKSLFYKYLIPDENSPAFLRSLTEYFNENLFSMDKNTELSKCISILQESGLELEVSSSIVSISIERVKSYILRTCSNIWDKPVLQHINQWMQVELYKYFSIIIKPFSSTTALLHLDDLIRIAHNELVSLRISEIFDIVLNFPTSKVALKELYQCISFLSPISGSGVNGPISNTPITSQTHQRQKLVNKFIEKCHAKLLHSGADTIDIITCYSSTIKSFLIIDPKGVLLDKVVRPIRRYLKTRSDIIPKVVYGLLNDDISSNKLIELAQELKKKPTFINNNNAGEDLDINWVPDPIDALPDFKKGKVSDIIESIISIFDSKSVFVNEFTRLFGEELLSLSNYYFDEIVQKSELLKVRFGENEFTTLDIMLSDITKSKTINETVYQTKVPPNSHLVYHPKILSHMYWPMLDKGVSTEEFNLPTSIQEQFTSYSELYADIPFGHGRYLKMVPSLGLAKLELEIQNETFYFEVCPGEAAIIDLFNGDGNDIQLTLDDICSKTGMTVYLATKYIQPWVKRNVLLEIETNSYKPNTSNHEIKSNSNFSEDSKNMMSSEHHKFARMDKLWPLILGMLTNLGPLSITKIQSFLNITIPKDQLESISSSNLTLKEYLDWCEKEKKLQLQQGLYRLWK</sequence>
<dbReference type="GO" id="GO:0007091">
    <property type="term" value="P:metaphase/anaphase transition of mitotic cell cycle"/>
    <property type="evidence" value="ECO:0007669"/>
    <property type="project" value="TreeGrafter"/>
</dbReference>
<evidence type="ECO:0000256" key="4">
    <source>
        <dbReference type="ARBA" id="ARBA00022786"/>
    </source>
</evidence>
<dbReference type="PANTHER" id="PTHR45957">
    <property type="entry name" value="ANAPHASE-PROMOTING COMPLEX SUBUNIT 2"/>
    <property type="match status" value="1"/>
</dbReference>
<keyword evidence="9" id="KW-1185">Reference proteome</keyword>
<comment type="similarity">
    <text evidence="6">Belongs to the cullin family.</text>
</comment>
<organism evidence="8 9">
    <name type="scientific">[Candida] railenensis</name>
    <dbReference type="NCBI Taxonomy" id="45579"/>
    <lineage>
        <taxon>Eukaryota</taxon>
        <taxon>Fungi</taxon>
        <taxon>Dikarya</taxon>
        <taxon>Ascomycota</taxon>
        <taxon>Saccharomycotina</taxon>
        <taxon>Pichiomycetes</taxon>
        <taxon>Debaryomycetaceae</taxon>
        <taxon>Kurtzmaniella</taxon>
    </lineage>
</organism>
<proteinExistence type="inferred from homology"/>
<dbReference type="InterPro" id="IPR036390">
    <property type="entry name" value="WH_DNA-bd_sf"/>
</dbReference>
<dbReference type="Pfam" id="PF25773">
    <property type="entry name" value="TPR_ANAPC2"/>
    <property type="match status" value="1"/>
</dbReference>
<dbReference type="InterPro" id="IPR057975">
    <property type="entry name" value="TPR_ANAPC2"/>
</dbReference>
<dbReference type="Proteomes" id="UP000837801">
    <property type="component" value="Unassembled WGS sequence"/>
</dbReference>
<evidence type="ECO:0000256" key="5">
    <source>
        <dbReference type="ARBA" id="ARBA00023306"/>
    </source>
</evidence>
<dbReference type="Gene3D" id="3.30.230.130">
    <property type="entry name" value="Cullin, Chain C, Domain 2"/>
    <property type="match status" value="1"/>
</dbReference>
<name>A0A9P0QL48_9ASCO</name>
<dbReference type="PANTHER" id="PTHR45957:SF1">
    <property type="entry name" value="ANAPHASE-PROMOTING COMPLEX SUBUNIT 2"/>
    <property type="match status" value="1"/>
</dbReference>
<dbReference type="SUPFAM" id="SSF75632">
    <property type="entry name" value="Cullin homology domain"/>
    <property type="match status" value="1"/>
</dbReference>
<dbReference type="InterPro" id="IPR036388">
    <property type="entry name" value="WH-like_DNA-bd_sf"/>
</dbReference>
<dbReference type="InterPro" id="IPR016158">
    <property type="entry name" value="Cullin_homology"/>
</dbReference>
<dbReference type="InterPro" id="IPR044554">
    <property type="entry name" value="ANAPC2"/>
</dbReference>
<dbReference type="GO" id="GO:0051301">
    <property type="term" value="P:cell division"/>
    <property type="evidence" value="ECO:0007669"/>
    <property type="project" value="UniProtKB-KW"/>
</dbReference>
<evidence type="ECO:0000256" key="3">
    <source>
        <dbReference type="ARBA" id="ARBA00022776"/>
    </source>
</evidence>
<dbReference type="GO" id="GO:0031625">
    <property type="term" value="F:ubiquitin protein ligase binding"/>
    <property type="evidence" value="ECO:0007669"/>
    <property type="project" value="InterPro"/>
</dbReference>
<evidence type="ECO:0000313" key="9">
    <source>
        <dbReference type="Proteomes" id="UP000837801"/>
    </source>
</evidence>
<dbReference type="OrthoDB" id="5581181at2759"/>
<keyword evidence="4" id="KW-0833">Ubl conjugation pathway</keyword>
<dbReference type="InterPro" id="IPR059120">
    <property type="entry name" value="Cullin-like_AB"/>
</dbReference>
<dbReference type="Pfam" id="PF08672">
    <property type="entry name" value="ANAPC2"/>
    <property type="match status" value="1"/>
</dbReference>
<protein>
    <recommendedName>
        <fullName evidence="1">Anaphase-promoting complex subunit 2</fullName>
    </recommendedName>
</protein>
<gene>
    <name evidence="8" type="ORF">CLIB1423_01S11980</name>
</gene>